<dbReference type="Proteomes" id="UP000821837">
    <property type="component" value="Unassembled WGS sequence"/>
</dbReference>
<accession>A0A9D4PK69</accession>
<organism evidence="2 3">
    <name type="scientific">Rhipicephalus sanguineus</name>
    <name type="common">Brown dog tick</name>
    <name type="synonym">Ixodes sanguineus</name>
    <dbReference type="NCBI Taxonomy" id="34632"/>
    <lineage>
        <taxon>Eukaryota</taxon>
        <taxon>Metazoa</taxon>
        <taxon>Ecdysozoa</taxon>
        <taxon>Arthropoda</taxon>
        <taxon>Chelicerata</taxon>
        <taxon>Arachnida</taxon>
        <taxon>Acari</taxon>
        <taxon>Parasitiformes</taxon>
        <taxon>Ixodida</taxon>
        <taxon>Ixodoidea</taxon>
        <taxon>Ixodidae</taxon>
        <taxon>Rhipicephalinae</taxon>
        <taxon>Rhipicephalus</taxon>
        <taxon>Rhipicephalus</taxon>
    </lineage>
</organism>
<dbReference type="InterPro" id="IPR006886">
    <property type="entry name" value="RNA_pol_III_Rpc5"/>
</dbReference>
<evidence type="ECO:0000313" key="2">
    <source>
        <dbReference type="EMBL" id="KAH7943610.1"/>
    </source>
</evidence>
<keyword evidence="3" id="KW-1185">Reference proteome</keyword>
<dbReference type="AlphaFoldDB" id="A0A9D4PK69"/>
<reference evidence="2" key="2">
    <citation type="submission" date="2021-09" db="EMBL/GenBank/DDBJ databases">
        <authorList>
            <person name="Jia N."/>
            <person name="Wang J."/>
            <person name="Shi W."/>
            <person name="Du L."/>
            <person name="Sun Y."/>
            <person name="Zhan W."/>
            <person name="Jiang J."/>
            <person name="Wang Q."/>
            <person name="Zhang B."/>
            <person name="Ji P."/>
            <person name="Sakyi L.B."/>
            <person name="Cui X."/>
            <person name="Yuan T."/>
            <person name="Jiang B."/>
            <person name="Yang W."/>
            <person name="Lam T.T.-Y."/>
            <person name="Chang Q."/>
            <person name="Ding S."/>
            <person name="Wang X."/>
            <person name="Zhu J."/>
            <person name="Ruan X."/>
            <person name="Zhao L."/>
            <person name="Wei J."/>
            <person name="Que T."/>
            <person name="Du C."/>
            <person name="Cheng J."/>
            <person name="Dai P."/>
            <person name="Han X."/>
            <person name="Huang E."/>
            <person name="Gao Y."/>
            <person name="Liu J."/>
            <person name="Shao H."/>
            <person name="Ye R."/>
            <person name="Li L."/>
            <person name="Wei W."/>
            <person name="Wang X."/>
            <person name="Wang C."/>
            <person name="Huo Q."/>
            <person name="Li W."/>
            <person name="Guo W."/>
            <person name="Chen H."/>
            <person name="Chen S."/>
            <person name="Zhou L."/>
            <person name="Zhou L."/>
            <person name="Ni X."/>
            <person name="Tian J."/>
            <person name="Zhou Y."/>
            <person name="Sheng Y."/>
            <person name="Liu T."/>
            <person name="Pan Y."/>
            <person name="Xia L."/>
            <person name="Li J."/>
            <person name="Zhao F."/>
            <person name="Cao W."/>
        </authorList>
    </citation>
    <scope>NUCLEOTIDE SEQUENCE</scope>
    <source>
        <strain evidence="2">Rsan-2018</strain>
        <tissue evidence="2">Larvae</tissue>
    </source>
</reference>
<proteinExistence type="predicted"/>
<sequence length="91" mass="9842">MAASSPSSVAAGLPDDDDEVVAELDVYLSKALADKLYLVQYPEKSADGYRRGGECIAARVKPGQRRSSWTSPSTTTSRAATRRRHQGQICL</sequence>
<dbReference type="Pfam" id="PF04801">
    <property type="entry name" value="RPC5"/>
    <property type="match status" value="1"/>
</dbReference>
<dbReference type="EMBL" id="JABSTV010001253">
    <property type="protein sequence ID" value="KAH7943610.1"/>
    <property type="molecule type" value="Genomic_DNA"/>
</dbReference>
<dbReference type="GO" id="GO:0005666">
    <property type="term" value="C:RNA polymerase III complex"/>
    <property type="evidence" value="ECO:0007669"/>
    <property type="project" value="TreeGrafter"/>
</dbReference>
<dbReference type="GO" id="GO:0042797">
    <property type="term" value="P:tRNA transcription by RNA polymerase III"/>
    <property type="evidence" value="ECO:0007669"/>
    <property type="project" value="TreeGrafter"/>
</dbReference>
<dbReference type="PANTHER" id="PTHR12069">
    <property type="entry name" value="DNA-DIRECTED RNA POLYMERASES III 80 KDA POLYPEPTIDE RNA POLYMERASE III SUBUNIT 5"/>
    <property type="match status" value="1"/>
</dbReference>
<evidence type="ECO:0000313" key="3">
    <source>
        <dbReference type="Proteomes" id="UP000821837"/>
    </source>
</evidence>
<gene>
    <name evidence="2" type="ORF">HPB52_009470</name>
</gene>
<feature type="compositionally biased region" description="Basic residues" evidence="1">
    <location>
        <begin position="80"/>
        <end position="91"/>
    </location>
</feature>
<feature type="compositionally biased region" description="Low complexity" evidence="1">
    <location>
        <begin position="65"/>
        <end position="79"/>
    </location>
</feature>
<comment type="caution">
    <text evidence="2">The sequence shown here is derived from an EMBL/GenBank/DDBJ whole genome shotgun (WGS) entry which is preliminary data.</text>
</comment>
<dbReference type="PANTHER" id="PTHR12069:SF0">
    <property type="entry name" value="DNA-DIRECTED RNA POLYMERASE III SUBUNIT RPC5"/>
    <property type="match status" value="1"/>
</dbReference>
<reference evidence="2" key="1">
    <citation type="journal article" date="2020" name="Cell">
        <title>Large-Scale Comparative Analyses of Tick Genomes Elucidate Their Genetic Diversity and Vector Capacities.</title>
        <authorList>
            <consortium name="Tick Genome and Microbiome Consortium (TIGMIC)"/>
            <person name="Jia N."/>
            <person name="Wang J."/>
            <person name="Shi W."/>
            <person name="Du L."/>
            <person name="Sun Y."/>
            <person name="Zhan W."/>
            <person name="Jiang J.F."/>
            <person name="Wang Q."/>
            <person name="Zhang B."/>
            <person name="Ji P."/>
            <person name="Bell-Sakyi L."/>
            <person name="Cui X.M."/>
            <person name="Yuan T.T."/>
            <person name="Jiang B.G."/>
            <person name="Yang W.F."/>
            <person name="Lam T.T."/>
            <person name="Chang Q.C."/>
            <person name="Ding S.J."/>
            <person name="Wang X.J."/>
            <person name="Zhu J.G."/>
            <person name="Ruan X.D."/>
            <person name="Zhao L."/>
            <person name="Wei J.T."/>
            <person name="Ye R.Z."/>
            <person name="Que T.C."/>
            <person name="Du C.H."/>
            <person name="Zhou Y.H."/>
            <person name="Cheng J.X."/>
            <person name="Dai P.F."/>
            <person name="Guo W.B."/>
            <person name="Han X.H."/>
            <person name="Huang E.J."/>
            <person name="Li L.F."/>
            <person name="Wei W."/>
            <person name="Gao Y.C."/>
            <person name="Liu J.Z."/>
            <person name="Shao H.Z."/>
            <person name="Wang X."/>
            <person name="Wang C.C."/>
            <person name="Yang T.C."/>
            <person name="Huo Q.B."/>
            <person name="Li W."/>
            <person name="Chen H.Y."/>
            <person name="Chen S.E."/>
            <person name="Zhou L.G."/>
            <person name="Ni X.B."/>
            <person name="Tian J.H."/>
            <person name="Sheng Y."/>
            <person name="Liu T."/>
            <person name="Pan Y.S."/>
            <person name="Xia L.Y."/>
            <person name="Li J."/>
            <person name="Zhao F."/>
            <person name="Cao W.C."/>
        </authorList>
    </citation>
    <scope>NUCLEOTIDE SEQUENCE</scope>
    <source>
        <strain evidence="2">Rsan-2018</strain>
    </source>
</reference>
<feature type="region of interest" description="Disordered" evidence="1">
    <location>
        <begin position="60"/>
        <end position="91"/>
    </location>
</feature>
<name>A0A9D4PK69_RHISA</name>
<protein>
    <submittedName>
        <fullName evidence="2">Uncharacterized protein</fullName>
    </submittedName>
</protein>
<evidence type="ECO:0000256" key="1">
    <source>
        <dbReference type="SAM" id="MobiDB-lite"/>
    </source>
</evidence>